<feature type="compositionally biased region" description="Low complexity" evidence="2">
    <location>
        <begin position="457"/>
        <end position="479"/>
    </location>
</feature>
<evidence type="ECO:0000256" key="1">
    <source>
        <dbReference type="SAM" id="Coils"/>
    </source>
</evidence>
<dbReference type="Pfam" id="PF03999">
    <property type="entry name" value="MAP65_ASE1"/>
    <property type="match status" value="1"/>
</dbReference>
<dbReference type="Proteomes" id="UP000323011">
    <property type="component" value="Unassembled WGS sequence"/>
</dbReference>
<feature type="compositionally biased region" description="Low complexity" evidence="2">
    <location>
        <begin position="545"/>
        <end position="560"/>
    </location>
</feature>
<proteinExistence type="predicted"/>
<keyword evidence="1" id="KW-0175">Coiled coil</keyword>
<dbReference type="GO" id="GO:0008017">
    <property type="term" value="F:microtubule binding"/>
    <property type="evidence" value="ECO:0007669"/>
    <property type="project" value="InterPro"/>
</dbReference>
<dbReference type="PANTHER" id="PTHR19321">
    <property type="entry name" value="PROTEIN REGULATOR OF CYTOKINESIS 1 PRC1-RELATED"/>
    <property type="match status" value="1"/>
</dbReference>
<evidence type="ECO:0000313" key="3">
    <source>
        <dbReference type="EMBL" id="KAA0148013.1"/>
    </source>
</evidence>
<dbReference type="GO" id="GO:0005737">
    <property type="term" value="C:cytoplasm"/>
    <property type="evidence" value="ECO:0007669"/>
    <property type="project" value="TreeGrafter"/>
</dbReference>
<dbReference type="Gene3D" id="1.20.58.1520">
    <property type="match status" value="1"/>
</dbReference>
<protein>
    <submittedName>
        <fullName evidence="3">Uncharacterized protein</fullName>
    </submittedName>
</protein>
<feature type="compositionally biased region" description="Polar residues" evidence="2">
    <location>
        <begin position="571"/>
        <end position="580"/>
    </location>
</feature>
<keyword evidence="4" id="KW-1185">Reference proteome</keyword>
<dbReference type="PANTHER" id="PTHR19321:SF41">
    <property type="entry name" value="FASCETTO-RELATED"/>
    <property type="match status" value="1"/>
</dbReference>
<organism evidence="3 4">
    <name type="scientific">Cafeteria roenbergensis</name>
    <name type="common">Marine flagellate</name>
    <dbReference type="NCBI Taxonomy" id="33653"/>
    <lineage>
        <taxon>Eukaryota</taxon>
        <taxon>Sar</taxon>
        <taxon>Stramenopiles</taxon>
        <taxon>Bigyra</taxon>
        <taxon>Opalozoa</taxon>
        <taxon>Bicosoecida</taxon>
        <taxon>Cafeteriaceae</taxon>
        <taxon>Cafeteria</taxon>
    </lineage>
</organism>
<dbReference type="OMA" id="QLHGIYD"/>
<evidence type="ECO:0000256" key="2">
    <source>
        <dbReference type="SAM" id="MobiDB-lite"/>
    </source>
</evidence>
<reference evidence="3 4" key="1">
    <citation type="submission" date="2019-07" db="EMBL/GenBank/DDBJ databases">
        <title>Genomes of Cafeteria roenbergensis.</title>
        <authorList>
            <person name="Fischer M.G."/>
            <person name="Hackl T."/>
            <person name="Roman M."/>
        </authorList>
    </citation>
    <scope>NUCLEOTIDE SEQUENCE [LARGE SCALE GENOMIC DNA]</scope>
    <source>
        <strain evidence="3 4">BVI</strain>
    </source>
</reference>
<dbReference type="GO" id="GO:1990023">
    <property type="term" value="C:mitotic spindle midzone"/>
    <property type="evidence" value="ECO:0007669"/>
    <property type="project" value="TreeGrafter"/>
</dbReference>
<feature type="compositionally biased region" description="Low complexity" evidence="2">
    <location>
        <begin position="520"/>
        <end position="536"/>
    </location>
</feature>
<feature type="compositionally biased region" description="Low complexity" evidence="2">
    <location>
        <begin position="491"/>
        <end position="512"/>
    </location>
</feature>
<feature type="compositionally biased region" description="Acidic residues" evidence="2">
    <location>
        <begin position="581"/>
        <end position="590"/>
    </location>
</feature>
<dbReference type="EMBL" id="VLTN01000058">
    <property type="protein sequence ID" value="KAA0148013.1"/>
    <property type="molecule type" value="Genomic_DNA"/>
</dbReference>
<evidence type="ECO:0000313" key="4">
    <source>
        <dbReference type="Proteomes" id="UP000323011"/>
    </source>
</evidence>
<dbReference type="AlphaFoldDB" id="A0A5A8C4R8"/>
<name>A0A5A8C4R8_CAFRO</name>
<dbReference type="GO" id="GO:0051256">
    <property type="term" value="P:mitotic spindle midzone assembly"/>
    <property type="evidence" value="ECO:0007669"/>
    <property type="project" value="TreeGrafter"/>
</dbReference>
<accession>A0A5A8C4R8</accession>
<sequence length="624" mass="66969">MDGKPSIQKLVNDTQVYLTGVWDAMGTTTEARTAALETLREDLEQVLSRARDGADAERDELETERSTIQDEIAHMATCMEVAAEAPEQGSKGVIQHTAALRARAAELASLKMERVEQMSALCNEAAGLFKDIGVAVEPEFAAPGDKLTTSRVHSFENRIAELRADKEARRARIQPSCDAILGIWDDIGHAASGDEEAAIAAGPEAVGFADGDIEKLETCLEFWQAEKASREERIREIGERITVLWEKLDTPEGEQTTFLESHNGLGDDVIAACKAYMHAKAEEFQARLDELVAGLRERITQVWDEIDAGEEERAAFAPFAASGDAVDEACWEAHKACLAEIEVRAERMRPILRIHAKRQELLADKDEYERIIADPTRLTSRRGGAARLREEKLERRIKRDLPKATAKLRAMTAAWEEEAGEEFVVGGERLLDALEAEAEAEAERKQRRVTQRHARRNGAAADAASGGDAARAGRTSTVGRGRRTSAMPGATAGSTRGGSVRSASRSSVASHTSSDDRSTAGVPAAASAAAPIAAGGRKPLAKSTGAANARGAARNGKRAAVSSRIGRPRPVTTTAHSSADGNEDADEEGPSEVPLDPITPSAVKVARESRTAAAAMAEALDADY</sequence>
<feature type="compositionally biased region" description="Basic residues" evidence="2">
    <location>
        <begin position="445"/>
        <end position="456"/>
    </location>
</feature>
<feature type="coiled-coil region" evidence="1">
    <location>
        <begin position="40"/>
        <end position="71"/>
    </location>
</feature>
<dbReference type="InterPro" id="IPR007145">
    <property type="entry name" value="MAP65_Ase1_PRC1"/>
</dbReference>
<gene>
    <name evidence="3" type="ORF">FNF29_06957</name>
</gene>
<comment type="caution">
    <text evidence="3">The sequence shown here is derived from an EMBL/GenBank/DDBJ whole genome shotgun (WGS) entry which is preliminary data.</text>
</comment>
<feature type="region of interest" description="Disordered" evidence="2">
    <location>
        <begin position="441"/>
        <end position="604"/>
    </location>
</feature>